<gene>
    <name evidence="2" type="ORF">SAMN05444004_1482</name>
</gene>
<proteinExistence type="predicted"/>
<accession>A0A1H3UKX0</accession>
<dbReference type="OrthoDB" id="7659255at2"/>
<dbReference type="Proteomes" id="UP000198914">
    <property type="component" value="Unassembled WGS sequence"/>
</dbReference>
<name>A0A1H3UKX0_9RHOB</name>
<dbReference type="RefSeq" id="WP_092648031.1">
    <property type="nucleotide sequence ID" value="NZ_FNPX01000048.1"/>
</dbReference>
<feature type="signal peptide" evidence="1">
    <location>
        <begin position="1"/>
        <end position="21"/>
    </location>
</feature>
<sequence>MNRTLATIATVAALTAGSAFADAHSPSMGEGFDMLQTALMSDFERLGIPTDALDDLTLGQVAAIKAVVESDEGDTQQKGRIEAIIANN</sequence>
<keyword evidence="3" id="KW-1185">Reference proteome</keyword>
<evidence type="ECO:0000256" key="1">
    <source>
        <dbReference type="SAM" id="SignalP"/>
    </source>
</evidence>
<keyword evidence="1" id="KW-0732">Signal</keyword>
<feature type="chain" id="PRO_5011501951" evidence="1">
    <location>
        <begin position="22"/>
        <end position="88"/>
    </location>
</feature>
<protein>
    <submittedName>
        <fullName evidence="2">Uncharacterized protein</fullName>
    </submittedName>
</protein>
<evidence type="ECO:0000313" key="3">
    <source>
        <dbReference type="Proteomes" id="UP000198914"/>
    </source>
</evidence>
<dbReference type="EMBL" id="FNPX01000048">
    <property type="protein sequence ID" value="SDZ62997.1"/>
    <property type="molecule type" value="Genomic_DNA"/>
</dbReference>
<organism evidence="2 3">
    <name type="scientific">Jannaschia faecimaris</name>
    <dbReference type="NCBI Taxonomy" id="1244108"/>
    <lineage>
        <taxon>Bacteria</taxon>
        <taxon>Pseudomonadati</taxon>
        <taxon>Pseudomonadota</taxon>
        <taxon>Alphaproteobacteria</taxon>
        <taxon>Rhodobacterales</taxon>
        <taxon>Roseobacteraceae</taxon>
        <taxon>Jannaschia</taxon>
    </lineage>
</organism>
<dbReference type="AlphaFoldDB" id="A0A1H3UKX0"/>
<reference evidence="3" key="1">
    <citation type="submission" date="2016-10" db="EMBL/GenBank/DDBJ databases">
        <authorList>
            <person name="Varghese N."/>
            <person name="Submissions S."/>
        </authorList>
    </citation>
    <scope>NUCLEOTIDE SEQUENCE [LARGE SCALE GENOMIC DNA]</scope>
    <source>
        <strain evidence="3">DSM 100420</strain>
    </source>
</reference>
<evidence type="ECO:0000313" key="2">
    <source>
        <dbReference type="EMBL" id="SDZ62997.1"/>
    </source>
</evidence>